<dbReference type="PANTHER" id="PTHR23167:SF46">
    <property type="entry name" value="EPS15 HOMOLOGY DOMAIN CONTAINING PROTEIN-BINDING PROTEIN 1, ISOFORM F"/>
    <property type="match status" value="1"/>
</dbReference>
<gene>
    <name evidence="3" type="primary">clmnb</name>
</gene>
<dbReference type="SUPFAM" id="SSF47576">
    <property type="entry name" value="Calponin-homology domain, CH-domain"/>
    <property type="match status" value="1"/>
</dbReference>
<feature type="domain" description="Calponin-homology (CH)" evidence="2">
    <location>
        <begin position="1"/>
        <end position="68"/>
    </location>
</feature>
<organism evidence="3 4">
    <name type="scientific">Scophthalmus maximus</name>
    <name type="common">Turbot</name>
    <name type="synonym">Psetta maxima</name>
    <dbReference type="NCBI Taxonomy" id="52904"/>
    <lineage>
        <taxon>Eukaryota</taxon>
        <taxon>Metazoa</taxon>
        <taxon>Chordata</taxon>
        <taxon>Craniata</taxon>
        <taxon>Vertebrata</taxon>
        <taxon>Euteleostomi</taxon>
        <taxon>Actinopterygii</taxon>
        <taxon>Neopterygii</taxon>
        <taxon>Teleostei</taxon>
        <taxon>Neoteleostei</taxon>
        <taxon>Acanthomorphata</taxon>
        <taxon>Carangaria</taxon>
        <taxon>Pleuronectiformes</taxon>
        <taxon>Pleuronectoidei</taxon>
        <taxon>Scophthalmidae</taxon>
        <taxon>Scophthalmus</taxon>
    </lineage>
</organism>
<feature type="region of interest" description="Disordered" evidence="1">
    <location>
        <begin position="129"/>
        <end position="193"/>
    </location>
</feature>
<dbReference type="Gene3D" id="1.10.418.10">
    <property type="entry name" value="Calponin-like domain"/>
    <property type="match status" value="1"/>
</dbReference>
<evidence type="ECO:0000256" key="1">
    <source>
        <dbReference type="SAM" id="MobiDB-lite"/>
    </source>
</evidence>
<evidence type="ECO:0000313" key="3">
    <source>
        <dbReference type="Ensembl" id="ENSSMAP00000007194.2"/>
    </source>
</evidence>
<dbReference type="InterPro" id="IPR001715">
    <property type="entry name" value="CH_dom"/>
</dbReference>
<dbReference type="Proteomes" id="UP000694558">
    <property type="component" value="Chromosome 20"/>
</dbReference>
<accession>A0A8D2ZT67</accession>
<feature type="region of interest" description="Disordered" evidence="1">
    <location>
        <begin position="496"/>
        <end position="525"/>
    </location>
</feature>
<evidence type="ECO:0000313" key="4">
    <source>
        <dbReference type="Proteomes" id="UP000694558"/>
    </source>
</evidence>
<dbReference type="Ensembl" id="ENSSMAT00000007288.2">
    <property type="protein sequence ID" value="ENSSMAP00000007194.2"/>
    <property type="gene ID" value="ENSSMAG00000004463.2"/>
</dbReference>
<name>A0A8D2ZT67_SCOMX</name>
<feature type="region of interest" description="Disordered" evidence="1">
    <location>
        <begin position="306"/>
        <end position="371"/>
    </location>
</feature>
<feature type="compositionally biased region" description="Basic and acidic residues" evidence="1">
    <location>
        <begin position="437"/>
        <end position="450"/>
    </location>
</feature>
<dbReference type="PROSITE" id="PS50021">
    <property type="entry name" value="CH"/>
    <property type="match status" value="1"/>
</dbReference>
<feature type="compositionally biased region" description="Basic and acidic residues" evidence="1">
    <location>
        <begin position="335"/>
        <end position="350"/>
    </location>
</feature>
<dbReference type="AlphaFoldDB" id="A0A8D2ZT67"/>
<proteinExistence type="predicted"/>
<protein>
    <recommendedName>
        <fullName evidence="2">Calponin-homology (CH) domain-containing protein</fullName>
    </recommendedName>
</protein>
<dbReference type="PANTHER" id="PTHR23167">
    <property type="entry name" value="CALPONIN HOMOLOGY DOMAIN-CONTAINING PROTEIN DDB_G0272472-RELATED"/>
    <property type="match status" value="1"/>
</dbReference>
<sequence length="639" mass="70762">MIKSINPDLVDLRESLSREPREIMQQAFTVAHHSLDITPLLEPEDVTCTSPDEQSVITYVSMFLGHCSDIEEDHTTYIEVPEIPHFGSLESVSSGETLADNAEAQAMLGGLAKSSEQLLWKRWSRTSSGSAGATSHHTNEAAASDGDISSSRRRQSITEQSAGGVATSPFNKKRGRRRSNLQPPSPLDAGIVSPEIRSWMEKGTDRLYSKPRVDESHLSLSSEEGIYSLSVLDSDEEDAYSYILDLNKEVFQPYNQPKRQVPRVEEETVEEMNGESKHQESCQMLNGCSLQEGPVVQRTDVDLESEVRAQSGVPREFGVDKNGTSFREVTSNRPVFDKEPEDESSRKENPEEGGVVRGQINDYSDYGEEETENVRLVTHGYDEAEALIDEAQIFKMAGRQKEVEEDTDEGISVKWVQVSEKRVSDEEDEENTTTFEVGRDRKLGTGKGEEGNITKEEVRNQQRVVTLGGFAVGANEKRSTDEAVCVVRGGASIHSKEENNKTDTAPKMEDLTKNCDDGNTEKYTDKVPDSMGFQAVETEEEKDGGSGIRKGQLTDKTTTTTTTIEHLGETAPQKDTDIRADDSSWTPACRATAHSFSGEGGFILQSLAASCDITPLELEMLLVLWILLYCCFILPQMNL</sequence>
<evidence type="ECO:0000259" key="2">
    <source>
        <dbReference type="PROSITE" id="PS50021"/>
    </source>
</evidence>
<reference evidence="3" key="2">
    <citation type="submission" date="2025-08" db="UniProtKB">
        <authorList>
            <consortium name="Ensembl"/>
        </authorList>
    </citation>
    <scope>IDENTIFICATION</scope>
</reference>
<dbReference type="InterPro" id="IPR050540">
    <property type="entry name" value="F-actin_Monoox_Mical"/>
</dbReference>
<dbReference type="GeneTree" id="ENSGT01120000275268"/>
<feature type="region of interest" description="Disordered" evidence="1">
    <location>
        <begin position="424"/>
        <end position="450"/>
    </location>
</feature>
<dbReference type="InterPro" id="IPR036872">
    <property type="entry name" value="CH_dom_sf"/>
</dbReference>
<reference evidence="3" key="1">
    <citation type="submission" date="2023-05" db="EMBL/GenBank/DDBJ databases">
        <title>High-quality long-read genome of Scophthalmus maximus.</title>
        <authorList>
            <person name="Lien S."/>
            <person name="Martinez P."/>
        </authorList>
    </citation>
    <scope>NUCLEOTIDE SEQUENCE [LARGE SCALE GENOMIC DNA]</scope>
</reference>
<feature type="compositionally biased region" description="Polar residues" evidence="1">
    <location>
        <begin position="322"/>
        <end position="333"/>
    </location>
</feature>